<gene>
    <name evidence="1" type="ORF">POL72_31055</name>
</gene>
<accession>A0ABT5C8T4</accession>
<organism evidence="1 2">
    <name type="scientific">Sorangium atrum</name>
    <dbReference type="NCBI Taxonomy" id="2995308"/>
    <lineage>
        <taxon>Bacteria</taxon>
        <taxon>Pseudomonadati</taxon>
        <taxon>Myxococcota</taxon>
        <taxon>Polyangia</taxon>
        <taxon>Polyangiales</taxon>
        <taxon>Polyangiaceae</taxon>
        <taxon>Sorangium</taxon>
    </lineage>
</organism>
<comment type="caution">
    <text evidence="1">The sequence shown here is derived from an EMBL/GenBank/DDBJ whole genome shotgun (WGS) entry which is preliminary data.</text>
</comment>
<dbReference type="EMBL" id="JAQNDK010000003">
    <property type="protein sequence ID" value="MDC0682210.1"/>
    <property type="molecule type" value="Genomic_DNA"/>
</dbReference>
<dbReference type="RefSeq" id="WP_272099878.1">
    <property type="nucleotide sequence ID" value="NZ_JAQNDK010000003.1"/>
</dbReference>
<protein>
    <submittedName>
        <fullName evidence="1">Uncharacterized protein</fullName>
    </submittedName>
</protein>
<name>A0ABT5C8T4_9BACT</name>
<reference evidence="1 2" key="1">
    <citation type="submission" date="2023-01" db="EMBL/GenBank/DDBJ databases">
        <title>Minimal conservation of predation-associated metabolite biosynthetic gene clusters underscores biosynthetic potential of Myxococcota including descriptions for ten novel species: Archangium lansinium sp. nov., Myxococcus landrumus sp. nov., Nannocystis bai.</title>
        <authorList>
            <person name="Ahearne A."/>
            <person name="Stevens C."/>
            <person name="Dowd S."/>
        </authorList>
    </citation>
    <scope>NUCLEOTIDE SEQUENCE [LARGE SCALE GENOMIC DNA]</scope>
    <source>
        <strain evidence="1 2">WIWO2</strain>
    </source>
</reference>
<dbReference type="Proteomes" id="UP001217485">
    <property type="component" value="Unassembled WGS sequence"/>
</dbReference>
<sequence>MARRAARHPPDPACVLPAELARDDLGSHEDVTPQETIPGESPRWALTVRGPEARERTVGRLERIRPSAKEYAKD</sequence>
<proteinExistence type="predicted"/>
<evidence type="ECO:0000313" key="2">
    <source>
        <dbReference type="Proteomes" id="UP001217485"/>
    </source>
</evidence>
<keyword evidence="2" id="KW-1185">Reference proteome</keyword>
<evidence type="ECO:0000313" key="1">
    <source>
        <dbReference type="EMBL" id="MDC0682210.1"/>
    </source>
</evidence>